<dbReference type="InterPro" id="IPR003593">
    <property type="entry name" value="AAA+_ATPase"/>
</dbReference>
<evidence type="ECO:0000256" key="1">
    <source>
        <dbReference type="ARBA" id="ARBA00004141"/>
    </source>
</evidence>
<dbReference type="AlphaFoldDB" id="A0AAV2RRF7"/>
<feature type="transmembrane region" description="Helical" evidence="10">
    <location>
        <begin position="576"/>
        <end position="598"/>
    </location>
</feature>
<feature type="transmembrane region" description="Helical" evidence="10">
    <location>
        <begin position="534"/>
        <end position="555"/>
    </location>
</feature>
<dbReference type="SUPFAM" id="SSF52540">
    <property type="entry name" value="P-loop containing nucleoside triphosphate hydrolases"/>
    <property type="match status" value="1"/>
</dbReference>
<evidence type="ECO:0000256" key="8">
    <source>
        <dbReference type="ARBA" id="ARBA00023136"/>
    </source>
</evidence>
<feature type="transmembrane region" description="Helical" evidence="10">
    <location>
        <begin position="731"/>
        <end position="753"/>
    </location>
</feature>
<dbReference type="EMBL" id="CAXKWB010026990">
    <property type="protein sequence ID" value="CAL4131060.1"/>
    <property type="molecule type" value="Genomic_DNA"/>
</dbReference>
<protein>
    <recommendedName>
        <fullName evidence="11">ABC transporter domain-containing protein</fullName>
    </recommendedName>
</protein>
<dbReference type="Gene3D" id="3.40.50.300">
    <property type="entry name" value="P-loop containing nucleotide triphosphate hydrolases"/>
    <property type="match status" value="1"/>
</dbReference>
<keyword evidence="3" id="KW-0813">Transport</keyword>
<comment type="similarity">
    <text evidence="2">Belongs to the ABC transporter superfamily. ABCG family. Eye pigment precursor importer (TC 3.A.1.204) subfamily.</text>
</comment>
<dbReference type="InterPro" id="IPR003439">
    <property type="entry name" value="ABC_transporter-like_ATP-bd"/>
</dbReference>
<dbReference type="PROSITE" id="PS50893">
    <property type="entry name" value="ABC_TRANSPORTER_2"/>
    <property type="match status" value="1"/>
</dbReference>
<evidence type="ECO:0000313" key="12">
    <source>
        <dbReference type="EMBL" id="CAL4131060.1"/>
    </source>
</evidence>
<name>A0AAV2RRF7_MEGNR</name>
<accession>A0AAV2RRF7</accession>
<dbReference type="GO" id="GO:0016887">
    <property type="term" value="F:ATP hydrolysis activity"/>
    <property type="evidence" value="ECO:0007669"/>
    <property type="project" value="InterPro"/>
</dbReference>
<dbReference type="GO" id="GO:0005886">
    <property type="term" value="C:plasma membrane"/>
    <property type="evidence" value="ECO:0007669"/>
    <property type="project" value="TreeGrafter"/>
</dbReference>
<comment type="subcellular location">
    <subcellularLocation>
        <location evidence="1">Membrane</location>
        <topology evidence="1">Multi-pass membrane protein</topology>
    </subcellularLocation>
</comment>
<dbReference type="Proteomes" id="UP001497623">
    <property type="component" value="Unassembled WGS sequence"/>
</dbReference>
<evidence type="ECO:0000256" key="9">
    <source>
        <dbReference type="SAM" id="MobiDB-lite"/>
    </source>
</evidence>
<keyword evidence="6" id="KW-0067">ATP-binding</keyword>
<keyword evidence="4 10" id="KW-0812">Transmembrane</keyword>
<evidence type="ECO:0000256" key="10">
    <source>
        <dbReference type="SAM" id="Phobius"/>
    </source>
</evidence>
<keyword evidence="8 10" id="KW-0472">Membrane</keyword>
<feature type="transmembrane region" description="Helical" evidence="10">
    <location>
        <begin position="610"/>
        <end position="634"/>
    </location>
</feature>
<dbReference type="GO" id="GO:0140359">
    <property type="term" value="F:ABC-type transporter activity"/>
    <property type="evidence" value="ECO:0007669"/>
    <property type="project" value="InterPro"/>
</dbReference>
<dbReference type="Pfam" id="PF00005">
    <property type="entry name" value="ABC_tran"/>
    <property type="match status" value="1"/>
</dbReference>
<organism evidence="12 13">
    <name type="scientific">Meganyctiphanes norvegica</name>
    <name type="common">Northern krill</name>
    <name type="synonym">Thysanopoda norvegica</name>
    <dbReference type="NCBI Taxonomy" id="48144"/>
    <lineage>
        <taxon>Eukaryota</taxon>
        <taxon>Metazoa</taxon>
        <taxon>Ecdysozoa</taxon>
        <taxon>Arthropoda</taxon>
        <taxon>Crustacea</taxon>
        <taxon>Multicrustacea</taxon>
        <taxon>Malacostraca</taxon>
        <taxon>Eumalacostraca</taxon>
        <taxon>Eucarida</taxon>
        <taxon>Euphausiacea</taxon>
        <taxon>Euphausiidae</taxon>
        <taxon>Meganyctiphanes</taxon>
    </lineage>
</organism>
<dbReference type="Pfam" id="PF01061">
    <property type="entry name" value="ABC2_membrane"/>
    <property type="match status" value="1"/>
</dbReference>
<keyword evidence="13" id="KW-1185">Reference proteome</keyword>
<gene>
    <name evidence="12" type="ORF">MNOR_LOCUS26680</name>
</gene>
<feature type="non-terminal residue" evidence="12">
    <location>
        <position position="760"/>
    </location>
</feature>
<dbReference type="InterPro" id="IPR027417">
    <property type="entry name" value="P-loop_NTPase"/>
</dbReference>
<evidence type="ECO:0000256" key="6">
    <source>
        <dbReference type="ARBA" id="ARBA00022840"/>
    </source>
</evidence>
<evidence type="ECO:0000256" key="5">
    <source>
        <dbReference type="ARBA" id="ARBA00022741"/>
    </source>
</evidence>
<evidence type="ECO:0000259" key="11">
    <source>
        <dbReference type="PROSITE" id="PS50893"/>
    </source>
</evidence>
<evidence type="ECO:0000313" key="13">
    <source>
        <dbReference type="Proteomes" id="UP001497623"/>
    </source>
</evidence>
<feature type="transmembrane region" description="Helical" evidence="10">
    <location>
        <begin position="641"/>
        <end position="663"/>
    </location>
</feature>
<comment type="caution">
    <text evidence="12">The sequence shown here is derived from an EMBL/GenBank/DDBJ whole genome shotgun (WGS) entry which is preliminary data.</text>
</comment>
<keyword evidence="5" id="KW-0547">Nucleotide-binding</keyword>
<proteinExistence type="inferred from homology"/>
<feature type="transmembrane region" description="Helical" evidence="10">
    <location>
        <begin position="503"/>
        <end position="522"/>
    </location>
</feature>
<dbReference type="GO" id="GO:0005524">
    <property type="term" value="F:ATP binding"/>
    <property type="evidence" value="ECO:0007669"/>
    <property type="project" value="UniProtKB-KW"/>
</dbReference>
<evidence type="ECO:0000256" key="2">
    <source>
        <dbReference type="ARBA" id="ARBA00005814"/>
    </source>
</evidence>
<feature type="region of interest" description="Disordered" evidence="9">
    <location>
        <begin position="435"/>
        <end position="464"/>
    </location>
</feature>
<evidence type="ECO:0000256" key="3">
    <source>
        <dbReference type="ARBA" id="ARBA00022448"/>
    </source>
</evidence>
<dbReference type="CDD" id="cd03213">
    <property type="entry name" value="ABCG_EPDR"/>
    <property type="match status" value="1"/>
</dbReference>
<keyword evidence="7 10" id="KW-1133">Transmembrane helix</keyword>
<evidence type="ECO:0000256" key="4">
    <source>
        <dbReference type="ARBA" id="ARBA00022692"/>
    </source>
</evidence>
<dbReference type="PANTHER" id="PTHR48041:SF63">
    <property type="entry name" value="EARLY GENE AT 23, ISOFORM C"/>
    <property type="match status" value="1"/>
</dbReference>
<dbReference type="SMART" id="SM00382">
    <property type="entry name" value="AAA"/>
    <property type="match status" value="1"/>
</dbReference>
<feature type="domain" description="ABC transporter" evidence="11">
    <location>
        <begin position="103"/>
        <end position="340"/>
    </location>
</feature>
<sequence>MDAIWSTRRYVPVSVDIDLLTVKGKKILKAASVKTKLVKQQQQQQQLEQLHQTLMPQSQQQPQPQIDKISNHPLKVYCIQRLPVIQLVGQCWCVMGSRRPLDVTFRDVSVNIGKKTVLQNISGECCSGELLAVMGPSGSGKTTLLNILGGRLQASGGMVRVGGEPLNKRMRRNICYVLQQDIFFTDLTLKQTLTYTALLHLPDSMSYQDKIAHVDYIIDLLDLRHCQHTIIGNVMKRGLSGGEKKRTNIACELLTNPSVMLLDEPTSGLDSSTALSLMSMLKSFAEKERKTVIVTLHQPSSQIFYMVDKLLLLCNGQVAYFGETWKVVDHFASIGLPMNPHYNPADVILEHVRGSSDIRSRLIQTASKSSEYYSYETSPSINSLHYVHHNLSTDLEKRHWDEKCLNCKAQDPCLISKGIKEVTVRIDIEKDTSVVREEDDSGRSSFSEETESSPSESSATTSTNGTCVEFTQTKRWTTSFFTQVKVLTQRNFQVARPFILSRLNWFQTVILALIAGLLWFQVGRTEAELSDIQGWMFFSTTYWMLFTLFAALQSFPSEREVIMKERASGSYRVSAYYLAKMIGELPLTVTLPSIYLFISYPMMMGNNINLYVLLTHLVMLLLNAIVAQSVGLLIGAVCMDLQVGVTVSAIFTLFTQLFGGYLATRIPPWLTWAKYLSIIHYAFENMNIIEFQYGSIYRCLQNNSRFPGCNGGTEYIPITEILNERGDNQPVWLNTTVLVIYMLLARLLTYLVLNHLKRSQ</sequence>
<dbReference type="PANTHER" id="PTHR48041">
    <property type="entry name" value="ABC TRANSPORTER G FAMILY MEMBER 28"/>
    <property type="match status" value="1"/>
</dbReference>
<feature type="compositionally biased region" description="Low complexity" evidence="9">
    <location>
        <begin position="444"/>
        <end position="463"/>
    </location>
</feature>
<reference evidence="12 13" key="1">
    <citation type="submission" date="2024-05" db="EMBL/GenBank/DDBJ databases">
        <authorList>
            <person name="Wallberg A."/>
        </authorList>
    </citation>
    <scope>NUCLEOTIDE SEQUENCE [LARGE SCALE GENOMIC DNA]</scope>
</reference>
<dbReference type="FunFam" id="3.40.50.300:FF:001276">
    <property type="entry name" value="Uncharacterized protein, isoform A"/>
    <property type="match status" value="1"/>
</dbReference>
<dbReference type="InterPro" id="IPR050352">
    <property type="entry name" value="ABCG_transporters"/>
</dbReference>
<dbReference type="InterPro" id="IPR013525">
    <property type="entry name" value="ABC2_TM"/>
</dbReference>
<evidence type="ECO:0000256" key="7">
    <source>
        <dbReference type="ARBA" id="ARBA00022989"/>
    </source>
</evidence>